<dbReference type="InterPro" id="IPR001683">
    <property type="entry name" value="PX_dom"/>
</dbReference>
<dbReference type="SUPFAM" id="SSF64268">
    <property type="entry name" value="PX domain"/>
    <property type="match status" value="1"/>
</dbReference>
<dbReference type="EMBL" id="CDPU01000001">
    <property type="protein sequence ID" value="CEO44002.1"/>
    <property type="molecule type" value="Genomic_DNA"/>
</dbReference>
<dbReference type="AlphaFoldDB" id="A0A0B7JL45"/>
<evidence type="ECO:0000259" key="7">
    <source>
        <dbReference type="PROSITE" id="PS50195"/>
    </source>
</evidence>
<dbReference type="GO" id="GO:0000329">
    <property type="term" value="C:fungal-type vacuole membrane"/>
    <property type="evidence" value="ECO:0007669"/>
    <property type="project" value="UniProtKB-ARBA"/>
</dbReference>
<dbReference type="CDD" id="cd06897">
    <property type="entry name" value="PX_SNARE"/>
    <property type="match status" value="1"/>
</dbReference>
<gene>
    <name evidence="8" type="ORF">BN869_000000057_1</name>
</gene>
<dbReference type="Pfam" id="PF00787">
    <property type="entry name" value="PX"/>
    <property type="match status" value="1"/>
</dbReference>
<dbReference type="InterPro" id="IPR036871">
    <property type="entry name" value="PX_dom_sf"/>
</dbReference>
<dbReference type="PROSITE" id="PS50192">
    <property type="entry name" value="T_SNARE"/>
    <property type="match status" value="1"/>
</dbReference>
<comment type="subcellular location">
    <subcellularLocation>
        <location evidence="1">Vacuole</location>
    </subcellularLocation>
</comment>
<evidence type="ECO:0008006" key="9">
    <source>
        <dbReference type="Google" id="ProtNLM"/>
    </source>
</evidence>
<reference evidence="8" key="1">
    <citation type="submission" date="2015-01" db="EMBL/GenBank/DDBJ databases">
        <authorList>
            <person name="Durling Mikael"/>
        </authorList>
    </citation>
    <scope>NUCLEOTIDE SEQUENCE</scope>
</reference>
<dbReference type="InterPro" id="IPR000727">
    <property type="entry name" value="T_SNARE_dom"/>
</dbReference>
<evidence type="ECO:0000256" key="1">
    <source>
        <dbReference type="ARBA" id="ARBA00004116"/>
    </source>
</evidence>
<dbReference type="CDD" id="cd15858">
    <property type="entry name" value="SNARE_VAM7"/>
    <property type="match status" value="1"/>
</dbReference>
<evidence type="ECO:0000256" key="4">
    <source>
        <dbReference type="ARBA" id="ARBA00054927"/>
    </source>
</evidence>
<evidence type="ECO:0000256" key="5">
    <source>
        <dbReference type="SAM" id="MobiDB-lite"/>
    </source>
</evidence>
<dbReference type="GO" id="GO:0035091">
    <property type="term" value="F:phosphatidylinositol binding"/>
    <property type="evidence" value="ECO:0007669"/>
    <property type="project" value="InterPro"/>
</dbReference>
<dbReference type="SUPFAM" id="SSF58038">
    <property type="entry name" value="SNARE fusion complex"/>
    <property type="match status" value="1"/>
</dbReference>
<protein>
    <recommendedName>
        <fullName evidence="9">PX domain-containing protein</fullName>
    </recommendedName>
</protein>
<dbReference type="GO" id="GO:0016192">
    <property type="term" value="P:vesicle-mediated transport"/>
    <property type="evidence" value="ECO:0007669"/>
    <property type="project" value="UniProtKB-ARBA"/>
</dbReference>
<sequence>MAPPPEIAIPSTSVSGEGTSKPFTLYNITLRLPLRSFVVQKRYSDFSALHATLTKEIGAPPPEPLPGKTWLKSTVNSAQLTQDRQAGLERYLKAIAESPDRRWRDTSAWRAFLNLPNISTTNSAVSASGRIGNAAAGAADPGTWLDIHRELKQCLHDSRQSLSKRDTAVDAGNHGAAAEAGAAAKRALVKGGTLISTLSDGLRKMQEASRLGEGELRRRRDLLSSVRMERDGLDKLANTMPTPSGGSARHGLTQGQSSTSERASLMKGGKSSGRVLGAPLPETDKTRELDNDGVLLLQKEEMQAQDDQIDALAAIIRRQKEMGIKIHDEVERQTEMLTMLDEDTDRVKGKLNVANNRIRKF</sequence>
<proteinExistence type="predicted"/>
<name>A0A0B7JL45_BIOOC</name>
<organism evidence="8">
    <name type="scientific">Bionectria ochroleuca</name>
    <name type="common">Gliocladium roseum</name>
    <dbReference type="NCBI Taxonomy" id="29856"/>
    <lineage>
        <taxon>Eukaryota</taxon>
        <taxon>Fungi</taxon>
        <taxon>Dikarya</taxon>
        <taxon>Ascomycota</taxon>
        <taxon>Pezizomycotina</taxon>
        <taxon>Sordariomycetes</taxon>
        <taxon>Hypocreomycetidae</taxon>
        <taxon>Hypocreales</taxon>
        <taxon>Bionectriaceae</taxon>
        <taxon>Clonostachys</taxon>
    </lineage>
</organism>
<dbReference type="SMART" id="SM00312">
    <property type="entry name" value="PX"/>
    <property type="match status" value="1"/>
</dbReference>
<dbReference type="SMART" id="SM00397">
    <property type="entry name" value="t_SNARE"/>
    <property type="match status" value="1"/>
</dbReference>
<keyword evidence="3" id="KW-0175">Coiled coil</keyword>
<dbReference type="Gene3D" id="3.30.1520.10">
    <property type="entry name" value="Phox-like domain"/>
    <property type="match status" value="1"/>
</dbReference>
<dbReference type="GO" id="GO:0097576">
    <property type="term" value="P:vacuole fusion"/>
    <property type="evidence" value="ECO:0007669"/>
    <property type="project" value="UniProtKB-ARBA"/>
</dbReference>
<dbReference type="PROSITE" id="PS50195">
    <property type="entry name" value="PX"/>
    <property type="match status" value="1"/>
</dbReference>
<evidence type="ECO:0000259" key="6">
    <source>
        <dbReference type="PROSITE" id="PS50192"/>
    </source>
</evidence>
<comment type="function">
    <text evidence="4">Essential for proper morphogenesis of the vacuole. May exist as structural reinforcement on the surface of the vacuolar membrane and be required for maintenance against rupture by osmotic pressure.</text>
</comment>
<feature type="region of interest" description="Disordered" evidence="5">
    <location>
        <begin position="236"/>
        <end position="286"/>
    </location>
</feature>
<dbReference type="FunFam" id="1.20.5.110:FF:000058">
    <property type="entry name" value="VAM7p Vacuolar SNARE protein"/>
    <property type="match status" value="1"/>
</dbReference>
<feature type="compositionally biased region" description="Polar residues" evidence="5">
    <location>
        <begin position="253"/>
        <end position="262"/>
    </location>
</feature>
<evidence type="ECO:0000256" key="2">
    <source>
        <dbReference type="ARBA" id="ARBA00022554"/>
    </source>
</evidence>
<evidence type="ECO:0000313" key="8">
    <source>
        <dbReference type="EMBL" id="CEO44002.1"/>
    </source>
</evidence>
<keyword evidence="2" id="KW-0926">Vacuole</keyword>
<feature type="domain" description="T-SNARE coiled-coil homology" evidence="6">
    <location>
        <begin position="299"/>
        <end position="361"/>
    </location>
</feature>
<dbReference type="Gene3D" id="1.20.5.110">
    <property type="match status" value="1"/>
</dbReference>
<dbReference type="GO" id="GO:0007034">
    <property type="term" value="P:vacuolar transport"/>
    <property type="evidence" value="ECO:0007669"/>
    <property type="project" value="UniProtKB-ARBA"/>
</dbReference>
<evidence type="ECO:0000256" key="3">
    <source>
        <dbReference type="ARBA" id="ARBA00023054"/>
    </source>
</evidence>
<accession>A0A0B7JL45</accession>
<feature type="domain" description="PX" evidence="7">
    <location>
        <begin position="4"/>
        <end position="119"/>
    </location>
</feature>